<feature type="compositionally biased region" description="Pro residues" evidence="3">
    <location>
        <begin position="466"/>
        <end position="485"/>
    </location>
</feature>
<name>A0A2Z4JDD4_9ACTN</name>
<evidence type="ECO:0000256" key="1">
    <source>
        <dbReference type="ARBA" id="ARBA00022729"/>
    </source>
</evidence>
<dbReference type="SMART" id="SM00637">
    <property type="entry name" value="CBD_II"/>
    <property type="match status" value="1"/>
</dbReference>
<gene>
    <name evidence="5" type="ORF">DN051_41585</name>
</gene>
<dbReference type="SUPFAM" id="SSF49384">
    <property type="entry name" value="Carbohydrate-binding domain"/>
    <property type="match status" value="1"/>
</dbReference>
<feature type="region of interest" description="Disordered" evidence="3">
    <location>
        <begin position="359"/>
        <end position="382"/>
    </location>
</feature>
<keyword evidence="6" id="KW-1185">Reference proteome</keyword>
<feature type="region of interest" description="Disordered" evidence="3">
    <location>
        <begin position="409"/>
        <end position="487"/>
    </location>
</feature>
<accession>A0A2Z4JDD4</accession>
<dbReference type="InterPro" id="IPR008965">
    <property type="entry name" value="CBM2/CBM3_carb-bd_dom_sf"/>
</dbReference>
<dbReference type="PROSITE" id="PS51173">
    <property type="entry name" value="CBM2"/>
    <property type="match status" value="1"/>
</dbReference>
<feature type="region of interest" description="Disordered" evidence="3">
    <location>
        <begin position="146"/>
        <end position="168"/>
    </location>
</feature>
<feature type="region of interest" description="Disordered" evidence="3">
    <location>
        <begin position="55"/>
        <end position="92"/>
    </location>
</feature>
<keyword evidence="5" id="KW-0614">Plasmid</keyword>
<dbReference type="EMBL" id="CP030074">
    <property type="protein sequence ID" value="AWW43115.1"/>
    <property type="molecule type" value="Genomic_DNA"/>
</dbReference>
<dbReference type="Gene3D" id="2.60.40.290">
    <property type="match status" value="1"/>
</dbReference>
<geneLocation type="plasmid" evidence="5 6">
    <name>unnamed1</name>
</geneLocation>
<dbReference type="InterPro" id="IPR001919">
    <property type="entry name" value="CBD2"/>
</dbReference>
<dbReference type="Proteomes" id="UP000249616">
    <property type="component" value="Plasmid unnamed1"/>
</dbReference>
<proteinExistence type="predicted"/>
<protein>
    <recommendedName>
        <fullName evidence="4">CBM2 domain-containing protein</fullName>
    </recommendedName>
</protein>
<dbReference type="GO" id="GO:0030247">
    <property type="term" value="F:polysaccharide binding"/>
    <property type="evidence" value="ECO:0007669"/>
    <property type="project" value="UniProtKB-UniRule"/>
</dbReference>
<sequence length="589" mass="62218">MPTRSTTARRGAAFRGPGVVAAHVRKRLYSPGSPGKYGPEVNLVPAGFVVPVSTPHERARRKGSGPPRPTVTPSPYGGRSPASPGSTAEGGFLSHLLTRRPPARRSVVDSAPLTRQIGRELWDGEPGPALTYAGLCTRDAASAERLAAQADERARSTPGQGSSRGLPSVPVALNAVLDTAVAWAASPEERDRLSAGLLDRLGDAGAGRGPWEDAGEPLALRSLRALDEPDGELLWWACVEGLPDTVIARRLGSSRTDVAEDVRRVTAEFRERGWLAHNLRLQNPVCRTYAGLLDATARQSAPATPVDLLEHLNQCRDCTEAFACLRIDSNLLPSVIAEAALRWNGSAYAARRRRQLAEVPAATVPRPADRSAAPPRPSGGLRDRRHALRAAGVAVGLVLLVAALYVRGDDAPPRADRPPGVTEAPGQITPGFPEQPGAGADEPGPADTAEPPEESSGAEPSSTGSAPPPSAASDPPPRGRAPAAPPACTATFDVQNTWPDGVQADLELSSRHALERGWVVTFRVPDGVDVEVWHGTYTRQGDRVTVTAADYNRAYTPGETVVIGLVLRGRAAGDTWLSDIRVEGRACRS</sequence>
<feature type="compositionally biased region" description="Low complexity" evidence="3">
    <location>
        <begin position="454"/>
        <end position="465"/>
    </location>
</feature>
<evidence type="ECO:0000256" key="3">
    <source>
        <dbReference type="SAM" id="MobiDB-lite"/>
    </source>
</evidence>
<feature type="domain" description="CBM2" evidence="4">
    <location>
        <begin position="481"/>
        <end position="589"/>
    </location>
</feature>
<evidence type="ECO:0000256" key="2">
    <source>
        <dbReference type="ARBA" id="ARBA00023326"/>
    </source>
</evidence>
<keyword evidence="1" id="KW-0732">Signal</keyword>
<keyword evidence="2" id="KW-0119">Carbohydrate metabolism</keyword>
<organism evidence="5 6">
    <name type="scientific">Streptomyces cadmiisoli</name>
    <dbReference type="NCBI Taxonomy" id="2184053"/>
    <lineage>
        <taxon>Bacteria</taxon>
        <taxon>Bacillati</taxon>
        <taxon>Actinomycetota</taxon>
        <taxon>Actinomycetes</taxon>
        <taxon>Kitasatosporales</taxon>
        <taxon>Streptomycetaceae</taxon>
        <taxon>Streptomyces</taxon>
        <taxon>Streptomyces aurantiacus group</taxon>
    </lineage>
</organism>
<reference evidence="6" key="1">
    <citation type="submission" date="2018-06" db="EMBL/GenBank/DDBJ databases">
        <authorList>
            <person name="Li K."/>
        </authorList>
    </citation>
    <scope>NUCLEOTIDE SEQUENCE [LARGE SCALE GENOMIC DNA]</scope>
    <source>
        <strain evidence="6">ZFG47</strain>
        <plasmid evidence="6">unnamed1</plasmid>
    </source>
</reference>
<dbReference type="GO" id="GO:0000272">
    <property type="term" value="P:polysaccharide catabolic process"/>
    <property type="evidence" value="ECO:0007669"/>
    <property type="project" value="UniProtKB-KW"/>
</dbReference>
<dbReference type="Pfam" id="PF00553">
    <property type="entry name" value="CBM_2"/>
    <property type="match status" value="1"/>
</dbReference>
<evidence type="ECO:0000259" key="4">
    <source>
        <dbReference type="PROSITE" id="PS51173"/>
    </source>
</evidence>
<dbReference type="KEGG" id="scad:DN051_41585"/>
<evidence type="ECO:0000313" key="6">
    <source>
        <dbReference type="Proteomes" id="UP000249616"/>
    </source>
</evidence>
<evidence type="ECO:0000313" key="5">
    <source>
        <dbReference type="EMBL" id="AWW43115.1"/>
    </source>
</evidence>
<dbReference type="GO" id="GO:0004553">
    <property type="term" value="F:hydrolase activity, hydrolyzing O-glycosyl compounds"/>
    <property type="evidence" value="ECO:0007669"/>
    <property type="project" value="InterPro"/>
</dbReference>
<keyword evidence="2" id="KW-0624">Polysaccharide degradation</keyword>
<dbReference type="InterPro" id="IPR012291">
    <property type="entry name" value="CBM2_carb-bd_dom_sf"/>
</dbReference>
<dbReference type="AlphaFoldDB" id="A0A2Z4JDD4"/>